<keyword evidence="7" id="KW-1185">Reference proteome</keyword>
<keyword evidence="2" id="KW-0805">Transcription regulation</keyword>
<dbReference type="Pfam" id="PF00126">
    <property type="entry name" value="HTH_1"/>
    <property type="match status" value="1"/>
</dbReference>
<evidence type="ECO:0000256" key="1">
    <source>
        <dbReference type="ARBA" id="ARBA00009437"/>
    </source>
</evidence>
<dbReference type="PRINTS" id="PR00039">
    <property type="entry name" value="HTHLYSR"/>
</dbReference>
<feature type="domain" description="HTH lysR-type" evidence="5">
    <location>
        <begin position="1"/>
        <end position="58"/>
    </location>
</feature>
<comment type="caution">
    <text evidence="6">The sequence shown here is derived from an EMBL/GenBank/DDBJ whole genome shotgun (WGS) entry which is preliminary data.</text>
</comment>
<dbReference type="Pfam" id="PF03466">
    <property type="entry name" value="LysR_substrate"/>
    <property type="match status" value="1"/>
</dbReference>
<dbReference type="InterPro" id="IPR036388">
    <property type="entry name" value="WH-like_DNA-bd_sf"/>
</dbReference>
<keyword evidence="4" id="KW-0804">Transcription</keyword>
<dbReference type="InterPro" id="IPR000847">
    <property type="entry name" value="LysR_HTH_N"/>
</dbReference>
<dbReference type="EMBL" id="JBHLZN010000004">
    <property type="protein sequence ID" value="MFB9887201.1"/>
    <property type="molecule type" value="Genomic_DNA"/>
</dbReference>
<gene>
    <name evidence="6" type="ORF">ACFFLH_12345</name>
</gene>
<evidence type="ECO:0000259" key="5">
    <source>
        <dbReference type="PROSITE" id="PS50931"/>
    </source>
</evidence>
<proteinExistence type="inferred from homology"/>
<organism evidence="6 7">
    <name type="scientific">Balneatrix alpica</name>
    <dbReference type="NCBI Taxonomy" id="75684"/>
    <lineage>
        <taxon>Bacteria</taxon>
        <taxon>Pseudomonadati</taxon>
        <taxon>Pseudomonadota</taxon>
        <taxon>Gammaproteobacteria</taxon>
        <taxon>Oceanospirillales</taxon>
        <taxon>Balneatrichaceae</taxon>
        <taxon>Balneatrix</taxon>
    </lineage>
</organism>
<protein>
    <submittedName>
        <fullName evidence="6">LysR family transcriptional regulator</fullName>
    </submittedName>
</protein>
<reference evidence="6 7" key="1">
    <citation type="submission" date="2024-09" db="EMBL/GenBank/DDBJ databases">
        <authorList>
            <person name="Sun Q."/>
            <person name="Mori K."/>
        </authorList>
    </citation>
    <scope>NUCLEOTIDE SEQUENCE [LARGE SCALE GENOMIC DNA]</scope>
    <source>
        <strain evidence="6 7">ATCC 51285</strain>
    </source>
</reference>
<dbReference type="Proteomes" id="UP001589628">
    <property type="component" value="Unassembled WGS sequence"/>
</dbReference>
<dbReference type="SUPFAM" id="SSF46785">
    <property type="entry name" value="Winged helix' DNA-binding domain"/>
    <property type="match status" value="1"/>
</dbReference>
<dbReference type="RefSeq" id="WP_027314204.1">
    <property type="nucleotide sequence ID" value="NZ_JBHLZN010000004.1"/>
</dbReference>
<dbReference type="PROSITE" id="PS50931">
    <property type="entry name" value="HTH_LYSR"/>
    <property type="match status" value="1"/>
</dbReference>
<sequence>MYLSELRAFVALCDSGSIQAAAKQLHLSQPAVSRQIQRLEEFLGTTLLDRSVKPPRLAPQGRKALPQCRKLLQEWQQLQQLFQPQLASRCRLGLSNGATHLLDGPQLQRLRQHFPQLELSISCGWSHELLQQVAEGQLDILLAMVGPRLKLPSAIHHHPLHKESLSLIGPLGSEHPQSWAELDGASFVVLPQGCGQRRLLLHRLQQHQASPGGLLEVGSYNLQLEWIAAGAGYGYIPTNLLRHQAPRGVEALDWAQDDHNAQAWLFSRPQLGELQPLFDWLSLHTQAN</sequence>
<comment type="similarity">
    <text evidence="1">Belongs to the LysR transcriptional regulatory family.</text>
</comment>
<dbReference type="Gene3D" id="3.40.190.290">
    <property type="match status" value="1"/>
</dbReference>
<name>A0ABV5ZD67_9GAMM</name>
<dbReference type="PANTHER" id="PTHR30126:SF40">
    <property type="entry name" value="HTH-TYPE TRANSCRIPTIONAL REGULATOR GLTR"/>
    <property type="match status" value="1"/>
</dbReference>
<dbReference type="PANTHER" id="PTHR30126">
    <property type="entry name" value="HTH-TYPE TRANSCRIPTIONAL REGULATOR"/>
    <property type="match status" value="1"/>
</dbReference>
<evidence type="ECO:0000256" key="2">
    <source>
        <dbReference type="ARBA" id="ARBA00023015"/>
    </source>
</evidence>
<evidence type="ECO:0000256" key="4">
    <source>
        <dbReference type="ARBA" id="ARBA00023163"/>
    </source>
</evidence>
<dbReference type="SUPFAM" id="SSF53850">
    <property type="entry name" value="Periplasmic binding protein-like II"/>
    <property type="match status" value="1"/>
</dbReference>
<evidence type="ECO:0000256" key="3">
    <source>
        <dbReference type="ARBA" id="ARBA00023125"/>
    </source>
</evidence>
<accession>A0ABV5ZD67</accession>
<dbReference type="CDD" id="cd05466">
    <property type="entry name" value="PBP2_LTTR_substrate"/>
    <property type="match status" value="1"/>
</dbReference>
<keyword evidence="3" id="KW-0238">DNA-binding</keyword>
<dbReference type="Gene3D" id="1.10.10.10">
    <property type="entry name" value="Winged helix-like DNA-binding domain superfamily/Winged helix DNA-binding domain"/>
    <property type="match status" value="1"/>
</dbReference>
<evidence type="ECO:0000313" key="7">
    <source>
        <dbReference type="Proteomes" id="UP001589628"/>
    </source>
</evidence>
<dbReference type="InterPro" id="IPR005119">
    <property type="entry name" value="LysR_subst-bd"/>
</dbReference>
<dbReference type="InterPro" id="IPR036390">
    <property type="entry name" value="WH_DNA-bd_sf"/>
</dbReference>
<evidence type="ECO:0000313" key="6">
    <source>
        <dbReference type="EMBL" id="MFB9887201.1"/>
    </source>
</evidence>